<dbReference type="InterPro" id="IPR003599">
    <property type="entry name" value="Ig_sub"/>
</dbReference>
<feature type="transmembrane region" description="Helical" evidence="6">
    <location>
        <begin position="606"/>
        <end position="625"/>
    </location>
</feature>
<keyword evidence="3" id="KW-1015">Disulfide bond</keyword>
<feature type="compositionally biased region" description="Basic and acidic residues" evidence="5">
    <location>
        <begin position="874"/>
        <end position="885"/>
    </location>
</feature>
<evidence type="ECO:0000313" key="9">
    <source>
        <dbReference type="EMBL" id="PIK48384.1"/>
    </source>
</evidence>
<reference evidence="9 10" key="1">
    <citation type="journal article" date="2017" name="PLoS Biol.">
        <title>The sea cucumber genome provides insights into morphological evolution and visceral regeneration.</title>
        <authorList>
            <person name="Zhang X."/>
            <person name="Sun L."/>
            <person name="Yuan J."/>
            <person name="Sun Y."/>
            <person name="Gao Y."/>
            <person name="Zhang L."/>
            <person name="Li S."/>
            <person name="Dai H."/>
            <person name="Hamel J.F."/>
            <person name="Liu C."/>
            <person name="Yu Y."/>
            <person name="Liu S."/>
            <person name="Lin W."/>
            <person name="Guo K."/>
            <person name="Jin S."/>
            <person name="Xu P."/>
            <person name="Storey K.B."/>
            <person name="Huan P."/>
            <person name="Zhang T."/>
            <person name="Zhou Y."/>
            <person name="Zhang J."/>
            <person name="Lin C."/>
            <person name="Li X."/>
            <person name="Xing L."/>
            <person name="Huo D."/>
            <person name="Sun M."/>
            <person name="Wang L."/>
            <person name="Mercier A."/>
            <person name="Li F."/>
            <person name="Yang H."/>
            <person name="Xiang J."/>
        </authorList>
    </citation>
    <scope>NUCLEOTIDE SEQUENCE [LARGE SCALE GENOMIC DNA]</scope>
    <source>
        <strain evidence="9">Shaxun</strain>
        <tissue evidence="9">Muscle</tissue>
    </source>
</reference>
<keyword evidence="10" id="KW-1185">Reference proteome</keyword>
<feature type="region of interest" description="Disordered" evidence="5">
    <location>
        <begin position="863"/>
        <end position="894"/>
    </location>
</feature>
<evidence type="ECO:0000256" key="4">
    <source>
        <dbReference type="ARBA" id="ARBA00023319"/>
    </source>
</evidence>
<proteinExistence type="predicted"/>
<dbReference type="SMART" id="SM00409">
    <property type="entry name" value="IG"/>
    <property type="match status" value="3"/>
</dbReference>
<keyword evidence="7" id="KW-0732">Signal</keyword>
<dbReference type="SUPFAM" id="SSF56112">
    <property type="entry name" value="Protein kinase-like (PK-like)"/>
    <property type="match status" value="1"/>
</dbReference>
<evidence type="ECO:0000256" key="1">
    <source>
        <dbReference type="ARBA" id="ARBA00004167"/>
    </source>
</evidence>
<dbReference type="InterPro" id="IPR036179">
    <property type="entry name" value="Ig-like_dom_sf"/>
</dbReference>
<evidence type="ECO:0000259" key="8">
    <source>
        <dbReference type="PROSITE" id="PS50835"/>
    </source>
</evidence>
<feature type="domain" description="Ig-like" evidence="8">
    <location>
        <begin position="419"/>
        <end position="480"/>
    </location>
</feature>
<evidence type="ECO:0000256" key="2">
    <source>
        <dbReference type="ARBA" id="ARBA00023136"/>
    </source>
</evidence>
<dbReference type="Pfam" id="PF08205">
    <property type="entry name" value="C2-set_2"/>
    <property type="match status" value="1"/>
</dbReference>
<feature type="chain" id="PRO_5013674687" description="Ig-like domain-containing protein" evidence="7">
    <location>
        <begin position="17"/>
        <end position="894"/>
    </location>
</feature>
<feature type="signal peptide" evidence="7">
    <location>
        <begin position="1"/>
        <end position="16"/>
    </location>
</feature>
<keyword evidence="6" id="KW-0812">Transmembrane</keyword>
<keyword evidence="2 6" id="KW-0472">Membrane</keyword>
<keyword evidence="4" id="KW-0393">Immunoglobulin domain</keyword>
<dbReference type="InterPro" id="IPR013162">
    <property type="entry name" value="CD80_C2-set"/>
</dbReference>
<name>A0A2G8KK51_STIJA</name>
<evidence type="ECO:0000313" key="10">
    <source>
        <dbReference type="Proteomes" id="UP000230750"/>
    </source>
</evidence>
<dbReference type="InterPro" id="IPR013783">
    <property type="entry name" value="Ig-like_fold"/>
</dbReference>
<comment type="subcellular location">
    <subcellularLocation>
        <location evidence="1">Membrane</location>
        <topology evidence="1">Single-pass membrane protein</topology>
    </subcellularLocation>
</comment>
<organism evidence="9 10">
    <name type="scientific">Stichopus japonicus</name>
    <name type="common">Sea cucumber</name>
    <dbReference type="NCBI Taxonomy" id="307972"/>
    <lineage>
        <taxon>Eukaryota</taxon>
        <taxon>Metazoa</taxon>
        <taxon>Echinodermata</taxon>
        <taxon>Eleutherozoa</taxon>
        <taxon>Echinozoa</taxon>
        <taxon>Holothuroidea</taxon>
        <taxon>Aspidochirotacea</taxon>
        <taxon>Aspidochirotida</taxon>
        <taxon>Stichopodidae</taxon>
        <taxon>Apostichopus</taxon>
    </lineage>
</organism>
<evidence type="ECO:0000256" key="6">
    <source>
        <dbReference type="SAM" id="Phobius"/>
    </source>
</evidence>
<dbReference type="PROSITE" id="PS50835">
    <property type="entry name" value="IG_LIKE"/>
    <property type="match status" value="3"/>
</dbReference>
<accession>A0A2G8KK51</accession>
<dbReference type="EMBL" id="MRZV01000525">
    <property type="protein sequence ID" value="PIK48384.1"/>
    <property type="molecule type" value="Genomic_DNA"/>
</dbReference>
<gene>
    <name evidence="9" type="ORF">BSL78_14744</name>
</gene>
<dbReference type="GO" id="GO:0016020">
    <property type="term" value="C:membrane"/>
    <property type="evidence" value="ECO:0007669"/>
    <property type="project" value="UniProtKB-SubCell"/>
</dbReference>
<evidence type="ECO:0000256" key="7">
    <source>
        <dbReference type="SAM" id="SignalP"/>
    </source>
</evidence>
<evidence type="ECO:0000256" key="5">
    <source>
        <dbReference type="SAM" id="MobiDB-lite"/>
    </source>
</evidence>
<dbReference type="InterPro" id="IPR011009">
    <property type="entry name" value="Kinase-like_dom_sf"/>
</dbReference>
<dbReference type="SUPFAM" id="SSF48726">
    <property type="entry name" value="Immunoglobulin"/>
    <property type="match status" value="2"/>
</dbReference>
<feature type="domain" description="Ig-like" evidence="8">
    <location>
        <begin position="20"/>
        <end position="189"/>
    </location>
</feature>
<sequence length="894" mass="100142">MLLYPLLGVCLQLVFTTVLPNVSIIGLPSSSLYTSRSYEVGCVATGSSHNVTVTWLKNNETFDAVQRSTTDVGDHGILTQSIILYRPEPGDNTLTCLVHGQADDVTESVGKLDYQTVGYNESVTLHCEPILNATTFSCWVNPHEFNVELFNGDKTLTISNALFSNENNNYTCLRGNDEVEIISLQVQVTHTMPSHISTEYVKYGGNLSLVLDNFTKGAEGCLKWKFSQRLGYPGVNLPPNVALSNDAKANDSHVTITTATMKNQGFYTCYHWNQQAHVTQIIVNVTTNMLITFDNKPSPADGLVLYRYKSYLITCTMYATYHPVNISCRVNGTNAADDAGECNIRHHEIYINEMRDDLYDYESTFTYHPQPGDKSLTCVGSSYPGEARSSSSSSISATARIDDVIYVDAEIIKRYEVLGSDVHMSCSVSNATTDLWWSYHSSHHSTKTYNITTSAEVINTEEINVTIFGVSLENNGKYICHHGLEDVKIILLQVVVDLNIFLMPEVDRVYPGTIEAFLISTYTFACTANSTDGIKSITWEINGVPVADGIKTRNESRGQLHQLTSEMTYNPAITDTKISCVVQGINETKEETVFIKLVLPDVTQHLLHAGITVILVIFVVTLILVSCRRKATRTQGNAPSTTRMEMSEVRRRHREEDAVVQAAEWRKSMVVFSNSSRSKFSKMRSSKLFLGKQNDESEGVYARVIGDIYGSNMIPFNQICIVMKLKHGSFLERWIGTFKQNLRQHLLRTSFDGICLLKLSSYPNSQYIMTTYGTSLRRGRLYLVQELLEVDSLRACLESQDYHKIENILSYAVQTVEGMSFLTSHELLKPVQFHREPLYTARLPFRTKAACAVFPTEAEDATLKPKSSCPTIRDFPRNDNRDAPSRDQSGSVRL</sequence>
<dbReference type="Gene3D" id="2.60.40.10">
    <property type="entry name" value="Immunoglobulins"/>
    <property type="match status" value="1"/>
</dbReference>
<evidence type="ECO:0000256" key="3">
    <source>
        <dbReference type="ARBA" id="ARBA00023157"/>
    </source>
</evidence>
<dbReference type="InterPro" id="IPR007110">
    <property type="entry name" value="Ig-like_dom"/>
</dbReference>
<protein>
    <recommendedName>
        <fullName evidence="8">Ig-like domain-containing protein</fullName>
    </recommendedName>
</protein>
<dbReference type="Proteomes" id="UP000230750">
    <property type="component" value="Unassembled WGS sequence"/>
</dbReference>
<dbReference type="OrthoDB" id="6431884at2759"/>
<keyword evidence="6" id="KW-1133">Transmembrane helix</keyword>
<comment type="caution">
    <text evidence="9">The sequence shown here is derived from an EMBL/GenBank/DDBJ whole genome shotgun (WGS) entry which is preliminary data.</text>
</comment>
<feature type="domain" description="Ig-like" evidence="8">
    <location>
        <begin position="504"/>
        <end position="592"/>
    </location>
</feature>
<dbReference type="AlphaFoldDB" id="A0A2G8KK51"/>